<organism evidence="2 3">
    <name type="scientific">Teichococcus rhizosphaerae</name>
    <dbReference type="NCBI Taxonomy" id="1335062"/>
    <lineage>
        <taxon>Bacteria</taxon>
        <taxon>Pseudomonadati</taxon>
        <taxon>Pseudomonadota</taxon>
        <taxon>Alphaproteobacteria</taxon>
        <taxon>Acetobacterales</taxon>
        <taxon>Roseomonadaceae</taxon>
        <taxon>Roseomonas</taxon>
    </lineage>
</organism>
<name>A0A2C7ADW7_9PROT</name>
<evidence type="ECO:0000313" key="3">
    <source>
        <dbReference type="Proteomes" id="UP000223527"/>
    </source>
</evidence>
<dbReference type="InterPro" id="IPR025669">
    <property type="entry name" value="AAA_dom"/>
</dbReference>
<dbReference type="InterPro" id="IPR050678">
    <property type="entry name" value="DNA_Partitioning_ATPase"/>
</dbReference>
<accession>A0A2C7ADW7</accession>
<keyword evidence="3" id="KW-1185">Reference proteome</keyword>
<proteinExistence type="predicted"/>
<comment type="caution">
    <text evidence="2">The sequence shown here is derived from an EMBL/GenBank/DDBJ whole genome shotgun (WGS) entry which is preliminary data.</text>
</comment>
<reference evidence="2 3" key="1">
    <citation type="submission" date="2017-10" db="EMBL/GenBank/DDBJ databases">
        <authorList>
            <person name="Banno H."/>
            <person name="Chua N.-H."/>
        </authorList>
    </citation>
    <scope>NUCLEOTIDE SEQUENCE [LARGE SCALE GENOMIC DNA]</scope>
    <source>
        <strain evidence="2 3">YW11</strain>
    </source>
</reference>
<dbReference type="PANTHER" id="PTHR13696:SF52">
    <property type="entry name" value="PARA FAMILY PROTEIN CT_582"/>
    <property type="match status" value="1"/>
</dbReference>
<dbReference type="EMBL" id="PDNU01000012">
    <property type="protein sequence ID" value="PHK95274.1"/>
    <property type="molecule type" value="Genomic_DNA"/>
</dbReference>
<gene>
    <name evidence="2" type="ORF">CR162_08880</name>
</gene>
<sequence>MDQAAQFRRVAEVLRTAQRMAIEVENAPDKRKRLRSFSIQEVAAMLGVPLRQLRQAAGLKPAGKGIAPRMRMEFQEIMAARASLRRQTGQISFLPRRDGAQGERLASIAFTNFKGGSAKTTSSVHFAQYLALAGYRVLLVDLDSQGSTTAQFGIDPAEEVGHGNSFAGWVARSGATLDARALCQATYWPNIHLVPAGAALAEAEEALSRRAASGEVEEVLYFEELVAFLAAVADDYDVAVIDTRPDVNMLMTTALHAASGIVVPSRATMTDLASTGEFFAHLAGYTTAFQEAFGHGLDLGFSRILVTAYDPTDRSQEALLSLLRERFGEMVLPDPFLHSRIMGTAGFGKETLYEYEPSTDRAAYNRVLASANAVSRAIEREIWRFWGRGLPAKETTP</sequence>
<dbReference type="CDD" id="cd02042">
    <property type="entry name" value="ParAB_family"/>
    <property type="match status" value="1"/>
</dbReference>
<dbReference type="InterPro" id="IPR027417">
    <property type="entry name" value="P-loop_NTPase"/>
</dbReference>
<evidence type="ECO:0000259" key="1">
    <source>
        <dbReference type="Pfam" id="PF13614"/>
    </source>
</evidence>
<dbReference type="OrthoDB" id="9777757at2"/>
<dbReference type="RefSeq" id="WP_099095188.1">
    <property type="nucleotide sequence ID" value="NZ_PDNU01000012.1"/>
</dbReference>
<protein>
    <submittedName>
        <fullName evidence="2">Chromosome partitioning protein</fullName>
    </submittedName>
</protein>
<dbReference type="Gene3D" id="3.40.50.300">
    <property type="entry name" value="P-loop containing nucleotide triphosphate hydrolases"/>
    <property type="match status" value="1"/>
</dbReference>
<dbReference type="Proteomes" id="UP000223527">
    <property type="component" value="Unassembled WGS sequence"/>
</dbReference>
<dbReference type="PANTHER" id="PTHR13696">
    <property type="entry name" value="P-LOOP CONTAINING NUCLEOSIDE TRIPHOSPHATE HYDROLASE"/>
    <property type="match status" value="1"/>
</dbReference>
<dbReference type="AlphaFoldDB" id="A0A2C7ADW7"/>
<dbReference type="SUPFAM" id="SSF52540">
    <property type="entry name" value="P-loop containing nucleoside triphosphate hydrolases"/>
    <property type="match status" value="1"/>
</dbReference>
<evidence type="ECO:0000313" key="2">
    <source>
        <dbReference type="EMBL" id="PHK95274.1"/>
    </source>
</evidence>
<dbReference type="Pfam" id="PF13614">
    <property type="entry name" value="AAA_31"/>
    <property type="match status" value="1"/>
</dbReference>
<feature type="domain" description="AAA" evidence="1">
    <location>
        <begin position="107"/>
        <end position="269"/>
    </location>
</feature>